<keyword evidence="2" id="KW-1185">Reference proteome</keyword>
<evidence type="ECO:0000313" key="2">
    <source>
        <dbReference type="Proteomes" id="UP000077266"/>
    </source>
</evidence>
<gene>
    <name evidence="1" type="ORF">EXIGLDRAFT_198777</name>
</gene>
<evidence type="ECO:0000313" key="1">
    <source>
        <dbReference type="EMBL" id="KZV99914.1"/>
    </source>
</evidence>
<reference evidence="1 2" key="1">
    <citation type="journal article" date="2016" name="Mol. Biol. Evol.">
        <title>Comparative Genomics of Early-Diverging Mushroom-Forming Fungi Provides Insights into the Origins of Lignocellulose Decay Capabilities.</title>
        <authorList>
            <person name="Nagy L.G."/>
            <person name="Riley R."/>
            <person name="Tritt A."/>
            <person name="Adam C."/>
            <person name="Daum C."/>
            <person name="Floudas D."/>
            <person name="Sun H."/>
            <person name="Yadav J.S."/>
            <person name="Pangilinan J."/>
            <person name="Larsson K.H."/>
            <person name="Matsuura K."/>
            <person name="Barry K."/>
            <person name="Labutti K."/>
            <person name="Kuo R."/>
            <person name="Ohm R.A."/>
            <person name="Bhattacharya S.S."/>
            <person name="Shirouzu T."/>
            <person name="Yoshinaga Y."/>
            <person name="Martin F.M."/>
            <person name="Grigoriev I.V."/>
            <person name="Hibbett D.S."/>
        </authorList>
    </citation>
    <scope>NUCLEOTIDE SEQUENCE [LARGE SCALE GENOMIC DNA]</scope>
    <source>
        <strain evidence="1 2">HHB12029</strain>
    </source>
</reference>
<dbReference type="Proteomes" id="UP000077266">
    <property type="component" value="Unassembled WGS sequence"/>
</dbReference>
<accession>A0A165MXQ1</accession>
<dbReference type="AlphaFoldDB" id="A0A165MXQ1"/>
<sequence>MEPYEFRRRQGDSYRRWVSDVMRAVTLTVDATVDRQHFNLLSTSTQLTTFHR</sequence>
<organism evidence="1 2">
    <name type="scientific">Exidia glandulosa HHB12029</name>
    <dbReference type="NCBI Taxonomy" id="1314781"/>
    <lineage>
        <taxon>Eukaryota</taxon>
        <taxon>Fungi</taxon>
        <taxon>Dikarya</taxon>
        <taxon>Basidiomycota</taxon>
        <taxon>Agaricomycotina</taxon>
        <taxon>Agaricomycetes</taxon>
        <taxon>Auriculariales</taxon>
        <taxon>Exidiaceae</taxon>
        <taxon>Exidia</taxon>
    </lineage>
</organism>
<dbReference type="EMBL" id="KV425905">
    <property type="protein sequence ID" value="KZV99914.1"/>
    <property type="molecule type" value="Genomic_DNA"/>
</dbReference>
<name>A0A165MXQ1_EXIGL</name>
<dbReference type="InParanoid" id="A0A165MXQ1"/>
<protein>
    <submittedName>
        <fullName evidence="1">Uncharacterized protein</fullName>
    </submittedName>
</protein>
<proteinExistence type="predicted"/>